<feature type="domain" description="Protein kinase" evidence="6">
    <location>
        <begin position="1"/>
        <end position="146"/>
    </location>
</feature>
<dbReference type="GO" id="GO:0005524">
    <property type="term" value="F:ATP binding"/>
    <property type="evidence" value="ECO:0007669"/>
    <property type="project" value="UniProtKB-KW"/>
</dbReference>
<dbReference type="SUPFAM" id="SSF56112">
    <property type="entry name" value="Protein kinase-like (PK-like)"/>
    <property type="match status" value="1"/>
</dbReference>
<dbReference type="InterPro" id="IPR000719">
    <property type="entry name" value="Prot_kinase_dom"/>
</dbReference>
<dbReference type="Gene3D" id="1.25.40.10">
    <property type="entry name" value="Tetratricopeptide repeat domain"/>
    <property type="match status" value="2"/>
</dbReference>
<proteinExistence type="predicted"/>
<keyword evidence="5" id="KW-0812">Transmembrane</keyword>
<gene>
    <name evidence="7" type="ORF">S01H1_05772</name>
</gene>
<dbReference type="Pfam" id="PF13181">
    <property type="entry name" value="TPR_8"/>
    <property type="match status" value="1"/>
</dbReference>
<keyword evidence="5" id="KW-1133">Transmembrane helix</keyword>
<evidence type="ECO:0000313" key="7">
    <source>
        <dbReference type="EMBL" id="GAF76050.1"/>
    </source>
</evidence>
<evidence type="ECO:0000256" key="3">
    <source>
        <dbReference type="ARBA" id="ARBA00022777"/>
    </source>
</evidence>
<reference evidence="7" key="1">
    <citation type="journal article" date="2014" name="Front. Microbiol.">
        <title>High frequency of phylogenetically diverse reductive dehalogenase-homologous genes in deep subseafloor sedimentary metagenomes.</title>
        <authorList>
            <person name="Kawai M."/>
            <person name="Futagami T."/>
            <person name="Toyoda A."/>
            <person name="Takaki Y."/>
            <person name="Nishi S."/>
            <person name="Hori S."/>
            <person name="Arai W."/>
            <person name="Tsubouchi T."/>
            <person name="Morono Y."/>
            <person name="Uchiyama I."/>
            <person name="Ito T."/>
            <person name="Fujiyama A."/>
            <person name="Inagaki F."/>
            <person name="Takami H."/>
        </authorList>
    </citation>
    <scope>NUCLEOTIDE SEQUENCE</scope>
    <source>
        <strain evidence="7">Expedition CK06-06</strain>
    </source>
</reference>
<dbReference type="InterPro" id="IPR011009">
    <property type="entry name" value="Kinase-like_dom_sf"/>
</dbReference>
<evidence type="ECO:0000256" key="5">
    <source>
        <dbReference type="SAM" id="Phobius"/>
    </source>
</evidence>
<dbReference type="SUPFAM" id="SSF48452">
    <property type="entry name" value="TPR-like"/>
    <property type="match status" value="1"/>
</dbReference>
<keyword evidence="2" id="KW-0547">Nucleotide-binding</keyword>
<organism evidence="7">
    <name type="scientific">marine sediment metagenome</name>
    <dbReference type="NCBI Taxonomy" id="412755"/>
    <lineage>
        <taxon>unclassified sequences</taxon>
        <taxon>metagenomes</taxon>
        <taxon>ecological metagenomes</taxon>
    </lineage>
</organism>
<feature type="non-terminal residue" evidence="7">
    <location>
        <position position="1"/>
    </location>
</feature>
<dbReference type="GO" id="GO:0004674">
    <property type="term" value="F:protein serine/threonine kinase activity"/>
    <property type="evidence" value="ECO:0007669"/>
    <property type="project" value="TreeGrafter"/>
</dbReference>
<feature type="transmembrane region" description="Helical" evidence="5">
    <location>
        <begin position="172"/>
        <end position="192"/>
    </location>
</feature>
<dbReference type="PANTHER" id="PTHR43289">
    <property type="entry name" value="MITOGEN-ACTIVATED PROTEIN KINASE KINASE KINASE 20-RELATED"/>
    <property type="match status" value="1"/>
</dbReference>
<dbReference type="EMBL" id="BARS01003001">
    <property type="protein sequence ID" value="GAF76050.1"/>
    <property type="molecule type" value="Genomic_DNA"/>
</dbReference>
<accession>X0TIY8</accession>
<dbReference type="InterPro" id="IPR019734">
    <property type="entry name" value="TPR_rpt"/>
</dbReference>
<evidence type="ECO:0000256" key="1">
    <source>
        <dbReference type="ARBA" id="ARBA00022679"/>
    </source>
</evidence>
<evidence type="ECO:0000256" key="2">
    <source>
        <dbReference type="ARBA" id="ARBA00022741"/>
    </source>
</evidence>
<name>X0TIY8_9ZZZZ</name>
<keyword evidence="3" id="KW-0418">Kinase</keyword>
<dbReference type="AlphaFoldDB" id="X0TIY8"/>
<comment type="caution">
    <text evidence="7">The sequence shown here is derived from an EMBL/GenBank/DDBJ whole genome shotgun (WGS) entry which is preliminary data.</text>
</comment>
<dbReference type="Gene3D" id="1.10.510.10">
    <property type="entry name" value="Transferase(Phosphotransferase) domain 1"/>
    <property type="match status" value="1"/>
</dbReference>
<dbReference type="PANTHER" id="PTHR43289:SF6">
    <property type="entry name" value="SERINE_THREONINE-PROTEIN KINASE NEKL-3"/>
    <property type="match status" value="1"/>
</dbReference>
<protein>
    <recommendedName>
        <fullName evidence="6">Protein kinase domain-containing protein</fullName>
    </recommendedName>
</protein>
<feature type="non-terminal residue" evidence="7">
    <location>
        <position position="487"/>
    </location>
</feature>
<dbReference type="InterPro" id="IPR011990">
    <property type="entry name" value="TPR-like_helical_dom_sf"/>
</dbReference>
<keyword evidence="5" id="KW-0472">Membrane</keyword>
<dbReference type="Pfam" id="PF00069">
    <property type="entry name" value="Pkinase"/>
    <property type="match status" value="1"/>
</dbReference>
<evidence type="ECO:0000256" key="4">
    <source>
        <dbReference type="ARBA" id="ARBA00022840"/>
    </source>
</evidence>
<evidence type="ECO:0000259" key="6">
    <source>
        <dbReference type="PROSITE" id="PS50011"/>
    </source>
</evidence>
<keyword evidence="1" id="KW-0808">Transferase</keyword>
<keyword evidence="4" id="KW-0067">ATP-binding</keyword>
<sequence>PANVLVDDEGDPHILDFGLAKAVDQAGTEEALTPRVPRAGLVLGTLFYLSPEQAVGAPDEIDLRTDVYALGVMLFEALTGSLPFDTTGRPAEVIQRMLETPPIPPSSLSKQVDGELETIILKALEKDKACRYQSAKEMAEDIRRYLEGEPIRAWQPSGLYVLRKKLWKRRRLAAALGVVVVAAVVLTLGSLWHQARSKQRQWAQARRAAVKLQRDLEAGADVLGRARAFKDQRPELCEALLICAHAEHRSERAYGTAIPSLESALQRDPSLWPCRALLAEMYRDAGDAERASALREQAQRDAPDTAEAWYLRSFSTLDRQHAMRCVQQAVQRDASHVLAWERLTYMRVQVGDPDGALQAADRLMELGQTTQGWTAFKGRVLAQQGRFREAMEHFTRAGAYLDRAHTYRRLKEYDKAVAEYTRLVETQGGPVAGAWVFYQRATPLWILGRTDEALADYERFRILLGRPFYSDARAFFILRELGRQREA</sequence>
<dbReference type="PROSITE" id="PS50011">
    <property type="entry name" value="PROTEIN_KINASE_DOM"/>
    <property type="match status" value="1"/>
</dbReference>
<dbReference type="Pfam" id="PF14559">
    <property type="entry name" value="TPR_19"/>
    <property type="match status" value="1"/>
</dbReference>